<dbReference type="SUPFAM" id="SSF55797">
    <property type="entry name" value="PR-1-like"/>
    <property type="match status" value="1"/>
</dbReference>
<dbReference type="SUPFAM" id="SSF49464">
    <property type="entry name" value="Carboxypeptidase regulatory domain-like"/>
    <property type="match status" value="1"/>
</dbReference>
<dbReference type="InterPro" id="IPR014044">
    <property type="entry name" value="CAP_dom"/>
</dbReference>
<dbReference type="CDD" id="cd05379">
    <property type="entry name" value="CAP_bacterial"/>
    <property type="match status" value="1"/>
</dbReference>
<dbReference type="KEGG" id="mamo:A6B35_12810"/>
<protein>
    <recommendedName>
        <fullName evidence="2">SCP domain-containing protein</fullName>
    </recommendedName>
</protein>
<dbReference type="eggNOG" id="COG2340">
    <property type="taxonomic scope" value="Bacteria"/>
</dbReference>
<proteinExistence type="predicted"/>
<feature type="compositionally biased region" description="Polar residues" evidence="1">
    <location>
        <begin position="257"/>
        <end position="276"/>
    </location>
</feature>
<dbReference type="InterPro" id="IPR035940">
    <property type="entry name" value="CAP_sf"/>
</dbReference>
<dbReference type="STRING" id="1082933.A6B35_12810"/>
<gene>
    <name evidence="3" type="ORF">MEA186_01898</name>
</gene>
<evidence type="ECO:0000259" key="2">
    <source>
        <dbReference type="Pfam" id="PF00188"/>
    </source>
</evidence>
<evidence type="ECO:0000256" key="1">
    <source>
        <dbReference type="SAM" id="MobiDB-lite"/>
    </source>
</evidence>
<sequence length="396" mass="41105">MPQHSANEQYLLELINAERAKTGAQPLAFDNDLSEAAEGHDRWMLATDIFSHTGSGGSSPTTRMKAAGYVLSGSWATGENIAWATTRAPTGYVDEVKLLHTNLMNSSGHRANILNPNFREVGLGFEVGDYKGRSSAFVTEDFAKTGTDLFLTGVTFDDKDGDRFYDPGEGLGAITVTAKNSAGQTFKTTTSAAGGYDLVLKPGTYTVTFSGANIATSTQTATIGTKNVKRDLIDPTMKSGTLAATASADDASSDTSHTQPAASTAPTTVADAGSNNAGSTTKSWLADFFKTHSAAKQGTLGANETADGDTSHTAPLAGDHLQFRQAIAAHTNGDDVSDLLDGGGQFHQAIDRAVAALQAHLPADGHIVADAGDAAHAAVAKILAQMTNHQTADLVG</sequence>
<dbReference type="Gene3D" id="3.40.33.10">
    <property type="entry name" value="CAP"/>
    <property type="match status" value="1"/>
</dbReference>
<accession>G6Y384</accession>
<dbReference type="PATRIC" id="fig|1082933.3.peg.337"/>
<dbReference type="InterPro" id="IPR008969">
    <property type="entry name" value="CarboxyPept-like_regulatory"/>
</dbReference>
<dbReference type="OrthoDB" id="419320at2"/>
<organism evidence="3 4">
    <name type="scientific">Mesorhizobium amorphae CCNWGS0123</name>
    <dbReference type="NCBI Taxonomy" id="1082933"/>
    <lineage>
        <taxon>Bacteria</taxon>
        <taxon>Pseudomonadati</taxon>
        <taxon>Pseudomonadota</taxon>
        <taxon>Alphaproteobacteria</taxon>
        <taxon>Hyphomicrobiales</taxon>
        <taxon>Phyllobacteriaceae</taxon>
        <taxon>Mesorhizobium</taxon>
    </lineage>
</organism>
<dbReference type="PANTHER" id="PTHR31157:SF1">
    <property type="entry name" value="SCP DOMAIN-CONTAINING PROTEIN"/>
    <property type="match status" value="1"/>
</dbReference>
<evidence type="ECO:0000313" key="4">
    <source>
        <dbReference type="Proteomes" id="UP000002949"/>
    </source>
</evidence>
<feature type="region of interest" description="Disordered" evidence="1">
    <location>
        <begin position="243"/>
        <end position="276"/>
    </location>
</feature>
<dbReference type="AlphaFoldDB" id="G6Y384"/>
<keyword evidence="4" id="KW-1185">Reference proteome</keyword>
<dbReference type="PANTHER" id="PTHR31157">
    <property type="entry name" value="SCP DOMAIN-CONTAINING PROTEIN"/>
    <property type="match status" value="1"/>
</dbReference>
<dbReference type="Pfam" id="PF13620">
    <property type="entry name" value="CarboxypepD_reg"/>
    <property type="match status" value="1"/>
</dbReference>
<dbReference type="EMBL" id="AGSN01000018">
    <property type="protein sequence ID" value="EHH13878.1"/>
    <property type="molecule type" value="Genomic_DNA"/>
</dbReference>
<dbReference type="Gene3D" id="2.60.40.1120">
    <property type="entry name" value="Carboxypeptidase-like, regulatory domain"/>
    <property type="match status" value="1"/>
</dbReference>
<name>G6Y384_9HYPH</name>
<dbReference type="Proteomes" id="UP000002949">
    <property type="component" value="Unassembled WGS sequence"/>
</dbReference>
<dbReference type="RefSeq" id="WP_006199760.1">
    <property type="nucleotide sequence ID" value="NZ_AGSN01000018.1"/>
</dbReference>
<evidence type="ECO:0000313" key="3">
    <source>
        <dbReference type="EMBL" id="EHH13878.1"/>
    </source>
</evidence>
<reference evidence="3 4" key="1">
    <citation type="journal article" date="2012" name="J. Bacteriol.">
        <title>Draft Genome Sequence of Plant Growth-Promoting Rhizobium Mesorhizobium amorphae, Isolated from Zinc-Lead Mine Tailings.</title>
        <authorList>
            <person name="Hao X."/>
            <person name="Lin Y."/>
            <person name="Johnstone L."/>
            <person name="Baltrus D.A."/>
            <person name="Miller S.J."/>
            <person name="Wei G."/>
            <person name="Rensing C."/>
        </authorList>
    </citation>
    <scope>NUCLEOTIDE SEQUENCE [LARGE SCALE GENOMIC DNA]</scope>
    <source>
        <strain evidence="3 4">CCNWGS0123</strain>
    </source>
</reference>
<feature type="compositionally biased region" description="Low complexity" evidence="1">
    <location>
        <begin position="243"/>
        <end position="256"/>
    </location>
</feature>
<dbReference type="Pfam" id="PF00188">
    <property type="entry name" value="CAP"/>
    <property type="match status" value="1"/>
</dbReference>
<feature type="domain" description="SCP" evidence="2">
    <location>
        <begin position="12"/>
        <end position="136"/>
    </location>
</feature>